<dbReference type="EMBL" id="CP053085">
    <property type="protein sequence ID" value="QJR36187.1"/>
    <property type="molecule type" value="Genomic_DNA"/>
</dbReference>
<proteinExistence type="predicted"/>
<name>A0A6M4IRQ5_9BACT</name>
<gene>
    <name evidence="3" type="ORF">HKW67_12055</name>
</gene>
<dbReference type="InterPro" id="IPR008964">
    <property type="entry name" value="Invasin/intimin_cell_adhesion"/>
</dbReference>
<dbReference type="RefSeq" id="WP_171225622.1">
    <property type="nucleotide sequence ID" value="NZ_CP053085.1"/>
</dbReference>
<evidence type="ECO:0000313" key="4">
    <source>
        <dbReference type="Proteomes" id="UP000500938"/>
    </source>
</evidence>
<dbReference type="Pfam" id="PF02368">
    <property type="entry name" value="Big_2"/>
    <property type="match status" value="1"/>
</dbReference>
<protein>
    <recommendedName>
        <fullName evidence="2">BIG2 domain-containing protein</fullName>
    </recommendedName>
</protein>
<dbReference type="SUPFAM" id="SSF49373">
    <property type="entry name" value="Invasin/intimin cell-adhesion fragments"/>
    <property type="match status" value="2"/>
</dbReference>
<dbReference type="Proteomes" id="UP000500938">
    <property type="component" value="Chromosome"/>
</dbReference>
<dbReference type="Gene3D" id="2.60.40.1080">
    <property type="match status" value="2"/>
</dbReference>
<dbReference type="AlphaFoldDB" id="A0A6M4IRQ5"/>
<dbReference type="InterPro" id="IPR003343">
    <property type="entry name" value="Big_2"/>
</dbReference>
<evidence type="ECO:0000313" key="3">
    <source>
        <dbReference type="EMBL" id="QJR36187.1"/>
    </source>
</evidence>
<reference evidence="3 4" key="1">
    <citation type="submission" date="2020-05" db="EMBL/GenBank/DDBJ databases">
        <title>Complete genome sequence of Gemmatimonas greenlandica TET16.</title>
        <authorList>
            <person name="Zeng Y."/>
        </authorList>
    </citation>
    <scope>NUCLEOTIDE SEQUENCE [LARGE SCALE GENOMIC DNA]</scope>
    <source>
        <strain evidence="3 4">TET16</strain>
    </source>
</reference>
<feature type="chain" id="PRO_5026877580" description="BIG2 domain-containing protein" evidence="1">
    <location>
        <begin position="22"/>
        <end position="651"/>
    </location>
</feature>
<feature type="domain" description="BIG2" evidence="2">
    <location>
        <begin position="33"/>
        <end position="102"/>
    </location>
</feature>
<evidence type="ECO:0000259" key="2">
    <source>
        <dbReference type="Pfam" id="PF02368"/>
    </source>
</evidence>
<keyword evidence="1" id="KW-0732">Signal</keyword>
<evidence type="ECO:0000256" key="1">
    <source>
        <dbReference type="SAM" id="SignalP"/>
    </source>
</evidence>
<sequence>MSSMARAAGRVAMLLLATACAGPGDPVMPDVAPKVTVSANGGSATVAAGSTLQLSAVVTDKRGQLVTSPSVVWSSSTPTVAVVSPEGIVTATTVGQTTISAALLGTTGTIAVTVTAGAPAKLFVRTQPGDVASGMSFTAAPVVEVRDALDNLVRTASIPVSVSFASGVGTIGGTTTVTSVQGIATFSQLTLSGLAGPRSLAFSATGLTAVNTATFSVNAGPAASLAFRLAPAGGGLNSPFITQPVLDVLDNGGNLATNSALTVTATIASGGGTLTGATAQATNGVVTFSNFGVTGAGGVRSLLFSVSGLPSLPISVTPCDATRSPLLALSATSRTLAGFALRTAVVDTLTITDTNGSCTAVTNLNTSVTYVGASGWLSATLLTNPARLALRANPAALNTNTYLATVAITSGNAPTVTLPVTFNVAASITLRYGLASEKVNELDVNGTLQLAPVILSSEGAVITAPVTYASRSPSIATVAADGRITARLGGQAWIVAQTAVNGGALDSVFVTVTRTTGPVLRADVTRFDYVRNTPFSVTLSLDTRGATVGAAQFVFTWPTELGTPAMLRLTGTVPGTVGGPVIVTDNASGTTRISIASAAGMTGVITLGRFDFIPTLVGSSQFVLRHVELLDLAQVSLLGNATALQYPVVIK</sequence>
<organism evidence="3 4">
    <name type="scientific">Gemmatimonas groenlandica</name>
    <dbReference type="NCBI Taxonomy" id="2732249"/>
    <lineage>
        <taxon>Bacteria</taxon>
        <taxon>Pseudomonadati</taxon>
        <taxon>Gemmatimonadota</taxon>
        <taxon>Gemmatimonadia</taxon>
        <taxon>Gemmatimonadales</taxon>
        <taxon>Gemmatimonadaceae</taxon>
        <taxon>Gemmatimonas</taxon>
    </lineage>
</organism>
<dbReference type="KEGG" id="ggr:HKW67_12055"/>
<keyword evidence="4" id="KW-1185">Reference proteome</keyword>
<accession>A0A6M4IRQ5</accession>
<feature type="signal peptide" evidence="1">
    <location>
        <begin position="1"/>
        <end position="21"/>
    </location>
</feature>